<dbReference type="CDD" id="cd00086">
    <property type="entry name" value="homeodomain"/>
    <property type="match status" value="1"/>
</dbReference>
<accession>A0ABP0G7R4</accession>
<evidence type="ECO:0000256" key="2">
    <source>
        <dbReference type="SAM" id="MobiDB-lite"/>
    </source>
</evidence>
<evidence type="ECO:0000256" key="1">
    <source>
        <dbReference type="PROSITE-ProRule" id="PRU00108"/>
    </source>
</evidence>
<sequence>MFSEKMSGQVQNGDRVIDYSQTTLPEYNKEKSGESKKADQKLKLDLTPHQRNLLQDLLESGINNSALIRFLRSKDSVKPWLPDIRSNENEKSSSKLPSAKVKVSEKQKGPSQKISEACRQANDVSINIKSSVTSEGKLKQSRSIGLTARGFTVETRSVATQTDGFLLKSTPSSESKSSDQLLAMKQPGKRRSSSAEKANQQSSPGQPKVDGSSQPFVSMAANGEAIFNSYKETAKEQPRKEEGCSEDAAYSSNIPTTKGISNDGMQVGELPNNQVSRIQTNIEAPSRNEPEVQGESSETNTHNRVYYDDTKHIANGQGYGNEQMMIDQQQMTNNANGNNTPFSIHGLPPPPAVLASCNSSSSIYNPINAAMISSALSNESLAQYYSQAPTSGMEILPASNRGSNSENTSLAIPSQEVSTQSRDRDTVAASPSQAFITHYPHDMACRLPSGVVPHSSHIIHHRPSDLEHQYHHHQHQINLQDQSNETILVQQGMEMSHPADTIPVQLQQTIYDPIRQVYLYQNSAIDGATVPVDHLHQELHHPGHVVPKTEITHDPYGAGTRQRKRNADEMEQEGFEPNPVPDKTIDDILKGTPGNENRKRKIEGYLKADPWQVAKHIKNYMGQHNIPQREVVDSTGLNQSHLSQHLNKGTPMKNQKRSLLYAWWIKKQEEVNAQFKIASSGMPTDQVEEAAGVSLRARRNRFKWGPASQEILYQAYERQRNPTKEERESLVQECNRAECLQRGVSPSHSSGLGSNLVTEVRVYNWFANRRKEDAFRHKLALDGYSDQDAPNQTRMSPDSTQCPTPTSGGFTKVEPGLYPSDQGEIRTRDSGKPRLSDGGDRLASSERNSVISLKTEAQLTTEERGDNGCNSRVSLRTNHVAPQVPPSGVIITNVPLEAADVNQQCEKFSSISTYSRLSNVTSSKMMLGGALPSVNTLSPVVNTFQIQHQGQNENETSLLEPVQMPSALPPHSGLFLPTAISGLIATATNSSAVPHMPLLTSLTNIKQTQSDVIESGHVIQEHPLAVAQLHQNVTGGYVHSASYHVTSSAVKQDFPYQGGLGYSLQEQVALAQRHSEVTHEAPPSDGQTSNSLTTGSPLVAYQQSA</sequence>
<feature type="region of interest" description="Disordered" evidence="2">
    <location>
        <begin position="79"/>
        <end position="118"/>
    </location>
</feature>
<feature type="compositionally biased region" description="Polar residues" evidence="2">
    <location>
        <begin position="195"/>
        <end position="215"/>
    </location>
</feature>
<comment type="caution">
    <text evidence="5">The sequence shown here is derived from an EMBL/GenBank/DDBJ whole genome shotgun (WGS) entry which is preliminary data.</text>
</comment>
<dbReference type="EMBL" id="CAWYQH010000106">
    <property type="protein sequence ID" value="CAK8687864.1"/>
    <property type="molecule type" value="Genomic_DNA"/>
</dbReference>
<evidence type="ECO:0000313" key="5">
    <source>
        <dbReference type="EMBL" id="CAK8687864.1"/>
    </source>
</evidence>
<feature type="compositionally biased region" description="Polar residues" evidence="2">
    <location>
        <begin position="788"/>
        <end position="809"/>
    </location>
</feature>
<dbReference type="InterPro" id="IPR010982">
    <property type="entry name" value="Lambda_DNA-bd_dom_sf"/>
</dbReference>
<keyword evidence="6" id="KW-1185">Reference proteome</keyword>
<dbReference type="PANTHER" id="PTHR11568:SF1">
    <property type="entry name" value="HEPATOCYTE NUCLEAR FACTOR 1-BETA-LIKE ISOFORM X1"/>
    <property type="match status" value="1"/>
</dbReference>
<feature type="compositionally biased region" description="Polar residues" evidence="2">
    <location>
        <begin position="1085"/>
        <end position="1105"/>
    </location>
</feature>
<evidence type="ECO:0000313" key="6">
    <source>
        <dbReference type="Proteomes" id="UP001642483"/>
    </source>
</evidence>
<feature type="domain" description="POU-specific atypical" evidence="4">
    <location>
        <begin position="585"/>
        <end position="680"/>
    </location>
</feature>
<feature type="region of interest" description="Disordered" evidence="2">
    <location>
        <begin position="784"/>
        <end position="850"/>
    </location>
</feature>
<feature type="compositionally biased region" description="Basic and acidic residues" evidence="2">
    <location>
        <begin position="823"/>
        <end position="844"/>
    </location>
</feature>
<evidence type="ECO:0000259" key="3">
    <source>
        <dbReference type="PROSITE" id="PS50071"/>
    </source>
</evidence>
<protein>
    <recommendedName>
        <fullName evidence="7">Hepatocyte nuclear factor 1-alpha</fullName>
    </recommendedName>
</protein>
<comment type="subcellular location">
    <subcellularLocation>
        <location evidence="1">Nucleus</location>
    </subcellularLocation>
</comment>
<dbReference type="InterPro" id="IPR009057">
    <property type="entry name" value="Homeodomain-like_sf"/>
</dbReference>
<feature type="domain" description="Homeobox" evidence="3">
    <location>
        <begin position="695"/>
        <end position="776"/>
    </location>
</feature>
<dbReference type="PANTHER" id="PTHR11568">
    <property type="entry name" value="HEPATOCYTE NUCLEAR FACTOR 1"/>
    <property type="match status" value="1"/>
</dbReference>
<dbReference type="SUPFAM" id="SSF46689">
    <property type="entry name" value="Homeodomain-like"/>
    <property type="match status" value="1"/>
</dbReference>
<dbReference type="SMART" id="SM00389">
    <property type="entry name" value="HOX"/>
    <property type="match status" value="1"/>
</dbReference>
<gene>
    <name evidence="5" type="ORF">CVLEPA_LOCUS19917</name>
</gene>
<dbReference type="PROSITE" id="PS50071">
    <property type="entry name" value="HOMEOBOX_2"/>
    <property type="match status" value="1"/>
</dbReference>
<feature type="compositionally biased region" description="Polar residues" evidence="2">
    <location>
        <begin position="400"/>
        <end position="420"/>
    </location>
</feature>
<feature type="region of interest" description="Disordered" evidence="2">
    <location>
        <begin position="399"/>
        <end position="425"/>
    </location>
</feature>
<dbReference type="InterPro" id="IPR039066">
    <property type="entry name" value="HNF-1"/>
</dbReference>
<feature type="region of interest" description="Disordered" evidence="2">
    <location>
        <begin position="546"/>
        <end position="596"/>
    </location>
</feature>
<feature type="DNA-binding region" description="Homeobox" evidence="1">
    <location>
        <begin position="697"/>
        <end position="777"/>
    </location>
</feature>
<feature type="compositionally biased region" description="Polar residues" evidence="2">
    <location>
        <begin position="250"/>
        <end position="264"/>
    </location>
</feature>
<dbReference type="Proteomes" id="UP001642483">
    <property type="component" value="Unassembled WGS sequence"/>
</dbReference>
<dbReference type="InterPro" id="IPR044869">
    <property type="entry name" value="HNF-1_POU"/>
</dbReference>
<keyword evidence="1" id="KW-0539">Nucleus</keyword>
<feature type="region of interest" description="Disordered" evidence="2">
    <location>
        <begin position="233"/>
        <end position="264"/>
    </location>
</feature>
<dbReference type="Gene3D" id="1.10.10.60">
    <property type="entry name" value="Homeodomain-like"/>
    <property type="match status" value="1"/>
</dbReference>
<proteinExistence type="predicted"/>
<dbReference type="InterPro" id="IPR001356">
    <property type="entry name" value="HD"/>
</dbReference>
<name>A0ABP0G7R4_CLALP</name>
<feature type="region of interest" description="Disordered" evidence="2">
    <location>
        <begin position="1"/>
        <end position="42"/>
    </location>
</feature>
<feature type="compositionally biased region" description="Basic and acidic residues" evidence="2">
    <location>
        <begin position="233"/>
        <end position="243"/>
    </location>
</feature>
<dbReference type="SUPFAM" id="SSF47413">
    <property type="entry name" value="lambda repressor-like DNA-binding domains"/>
    <property type="match status" value="1"/>
</dbReference>
<feature type="region of interest" description="Disordered" evidence="2">
    <location>
        <begin position="164"/>
        <end position="215"/>
    </location>
</feature>
<keyword evidence="1" id="KW-0371">Homeobox</keyword>
<evidence type="ECO:0008006" key="7">
    <source>
        <dbReference type="Google" id="ProtNLM"/>
    </source>
</evidence>
<dbReference type="InterPro" id="IPR006899">
    <property type="entry name" value="HNF-1_N"/>
</dbReference>
<feature type="region of interest" description="Disordered" evidence="2">
    <location>
        <begin position="1071"/>
        <end position="1105"/>
    </location>
</feature>
<reference evidence="5 6" key="1">
    <citation type="submission" date="2024-02" db="EMBL/GenBank/DDBJ databases">
        <authorList>
            <person name="Daric V."/>
            <person name="Darras S."/>
        </authorList>
    </citation>
    <scope>NUCLEOTIDE SEQUENCE [LARGE SCALE GENOMIC DNA]</scope>
</reference>
<evidence type="ECO:0000259" key="4">
    <source>
        <dbReference type="PROSITE" id="PS51936"/>
    </source>
</evidence>
<dbReference type="Gene3D" id="1.10.260.40">
    <property type="entry name" value="lambda repressor-like DNA-binding domains"/>
    <property type="match status" value="1"/>
</dbReference>
<feature type="compositionally biased region" description="Basic and acidic residues" evidence="2">
    <location>
        <begin position="27"/>
        <end position="42"/>
    </location>
</feature>
<keyword evidence="1" id="KW-0238">DNA-binding</keyword>
<dbReference type="PROSITE" id="PS51936">
    <property type="entry name" value="POU_4"/>
    <property type="match status" value="1"/>
</dbReference>
<dbReference type="Pfam" id="PF04814">
    <property type="entry name" value="HNF-1_N"/>
    <property type="match status" value="1"/>
</dbReference>
<organism evidence="5 6">
    <name type="scientific">Clavelina lepadiformis</name>
    <name type="common">Light-bulb sea squirt</name>
    <name type="synonym">Ascidia lepadiformis</name>
    <dbReference type="NCBI Taxonomy" id="159417"/>
    <lineage>
        <taxon>Eukaryota</taxon>
        <taxon>Metazoa</taxon>
        <taxon>Chordata</taxon>
        <taxon>Tunicata</taxon>
        <taxon>Ascidiacea</taxon>
        <taxon>Aplousobranchia</taxon>
        <taxon>Clavelinidae</taxon>
        <taxon>Clavelina</taxon>
    </lineage>
</organism>
<feature type="compositionally biased region" description="Polar residues" evidence="2">
    <location>
        <begin position="1"/>
        <end position="12"/>
    </location>
</feature>